<reference evidence="1" key="1">
    <citation type="submission" date="2019-06" db="EMBL/GenBank/DDBJ databases">
        <title>Genomics analysis of Aphanomyces spp. identifies a new class of oomycete effector associated with host adaptation.</title>
        <authorList>
            <person name="Gaulin E."/>
        </authorList>
    </citation>
    <scope>NUCLEOTIDE SEQUENCE</scope>
    <source>
        <strain evidence="1">CBS 578.67</strain>
    </source>
</reference>
<sequence length="123" mass="13518">ILSKIKLEEHLRLIIDFRTKVGSTIGSIRLEAAFGGQYHGQTSLPLHPANTIETIDVLSIHFAILSAQWVKAHVRVPDCSEKRRRFGSLSQGQDAVLPPWCLSSVRACPCVAVLGFQAERCPG</sequence>
<protein>
    <submittedName>
        <fullName evidence="1">Uncharacterized protein</fullName>
    </submittedName>
</protein>
<feature type="non-terminal residue" evidence="1">
    <location>
        <position position="1"/>
    </location>
</feature>
<name>A0A6A4YTN9_9STRA</name>
<evidence type="ECO:0000313" key="1">
    <source>
        <dbReference type="EMBL" id="KAF0701552.1"/>
    </source>
</evidence>
<dbReference type="AlphaFoldDB" id="A0A6A4YTN9"/>
<dbReference type="EMBL" id="VJMH01005024">
    <property type="protein sequence ID" value="KAF0701552.1"/>
    <property type="molecule type" value="Genomic_DNA"/>
</dbReference>
<gene>
    <name evidence="1" type="ORF">As57867_007972</name>
</gene>
<organism evidence="1">
    <name type="scientific">Aphanomyces stellatus</name>
    <dbReference type="NCBI Taxonomy" id="120398"/>
    <lineage>
        <taxon>Eukaryota</taxon>
        <taxon>Sar</taxon>
        <taxon>Stramenopiles</taxon>
        <taxon>Oomycota</taxon>
        <taxon>Saprolegniomycetes</taxon>
        <taxon>Saprolegniales</taxon>
        <taxon>Verrucalvaceae</taxon>
        <taxon>Aphanomyces</taxon>
    </lineage>
</organism>
<proteinExistence type="predicted"/>
<comment type="caution">
    <text evidence="1">The sequence shown here is derived from an EMBL/GenBank/DDBJ whole genome shotgun (WGS) entry which is preliminary data.</text>
</comment>
<accession>A0A6A4YTN9</accession>